<gene>
    <name evidence="2" type="ORF">NCTC13079_01398</name>
</gene>
<dbReference type="KEGG" id="piv:NCTC13079_01398"/>
<keyword evidence="1" id="KW-0812">Transmembrane</keyword>
<dbReference type="AlphaFoldDB" id="A0A3S4Z4I7"/>
<evidence type="ECO:0000313" key="2">
    <source>
        <dbReference type="EMBL" id="VEJ36194.1"/>
    </source>
</evidence>
<reference evidence="2 3" key="1">
    <citation type="submission" date="2018-12" db="EMBL/GenBank/DDBJ databases">
        <authorList>
            <consortium name="Pathogen Informatics"/>
        </authorList>
    </citation>
    <scope>NUCLEOTIDE SEQUENCE [LARGE SCALE GENOMIC DNA]</scope>
    <source>
        <strain evidence="2 3">NCTC13079</strain>
    </source>
</reference>
<keyword evidence="3" id="KW-1185">Reference proteome</keyword>
<evidence type="ECO:0000256" key="1">
    <source>
        <dbReference type="SAM" id="Phobius"/>
    </source>
</evidence>
<keyword evidence="1" id="KW-0472">Membrane</keyword>
<dbReference type="Proteomes" id="UP000269544">
    <property type="component" value="Chromosome"/>
</dbReference>
<protein>
    <submittedName>
        <fullName evidence="2">Uncharacterized protein</fullName>
    </submittedName>
</protein>
<sequence>MESVMFGGAFSTIWILAKLVFMVLVVYYLAKIAKK</sequence>
<evidence type="ECO:0000313" key="3">
    <source>
        <dbReference type="Proteomes" id="UP000269544"/>
    </source>
</evidence>
<accession>A0A3S4Z4I7</accession>
<proteinExistence type="predicted"/>
<dbReference type="EMBL" id="LR134523">
    <property type="protein sequence ID" value="VEJ36194.1"/>
    <property type="molecule type" value="Genomic_DNA"/>
</dbReference>
<feature type="transmembrane region" description="Helical" evidence="1">
    <location>
        <begin position="6"/>
        <end position="30"/>
    </location>
</feature>
<organism evidence="2 3">
    <name type="scientific">Aedoeadaptatus ivorii</name>
    <dbReference type="NCBI Taxonomy" id="54006"/>
    <lineage>
        <taxon>Bacteria</taxon>
        <taxon>Bacillati</taxon>
        <taxon>Bacillota</taxon>
        <taxon>Tissierellia</taxon>
        <taxon>Tissierellales</taxon>
        <taxon>Peptoniphilaceae</taxon>
        <taxon>Aedoeadaptatus</taxon>
    </lineage>
</organism>
<name>A0A3S4Z4I7_9FIRM</name>
<keyword evidence="1" id="KW-1133">Transmembrane helix</keyword>